<dbReference type="EMBL" id="CAUYUJ010017105">
    <property type="protein sequence ID" value="CAK0871829.1"/>
    <property type="molecule type" value="Genomic_DNA"/>
</dbReference>
<feature type="non-terminal residue" evidence="1">
    <location>
        <position position="210"/>
    </location>
</feature>
<reference evidence="1" key="1">
    <citation type="submission" date="2023-10" db="EMBL/GenBank/DDBJ databases">
        <authorList>
            <person name="Chen Y."/>
            <person name="Shah S."/>
            <person name="Dougan E. K."/>
            <person name="Thang M."/>
            <person name="Chan C."/>
        </authorList>
    </citation>
    <scope>NUCLEOTIDE SEQUENCE [LARGE SCALE GENOMIC DNA]</scope>
</reference>
<keyword evidence="2" id="KW-1185">Reference proteome</keyword>
<dbReference type="Proteomes" id="UP001189429">
    <property type="component" value="Unassembled WGS sequence"/>
</dbReference>
<evidence type="ECO:0000313" key="1">
    <source>
        <dbReference type="EMBL" id="CAK0871829.1"/>
    </source>
</evidence>
<gene>
    <name evidence="1" type="ORF">PCOR1329_LOCUS57508</name>
</gene>
<name>A0ABN9VF94_9DINO</name>
<dbReference type="InterPro" id="IPR011989">
    <property type="entry name" value="ARM-like"/>
</dbReference>
<evidence type="ECO:0000313" key="2">
    <source>
        <dbReference type="Proteomes" id="UP001189429"/>
    </source>
</evidence>
<comment type="caution">
    <text evidence="1">The sequence shown here is derived from an EMBL/GenBank/DDBJ whole genome shotgun (WGS) entry which is preliminary data.</text>
</comment>
<protein>
    <recommendedName>
        <fullName evidence="3">MMS19 nucleotide excision repair protein</fullName>
    </recommendedName>
</protein>
<organism evidence="1 2">
    <name type="scientific">Prorocentrum cordatum</name>
    <dbReference type="NCBI Taxonomy" id="2364126"/>
    <lineage>
        <taxon>Eukaryota</taxon>
        <taxon>Sar</taxon>
        <taxon>Alveolata</taxon>
        <taxon>Dinophyceae</taxon>
        <taxon>Prorocentrales</taxon>
        <taxon>Prorocentraceae</taxon>
        <taxon>Prorocentrum</taxon>
    </lineage>
</organism>
<accession>A0ABN9VF94</accession>
<dbReference type="Gene3D" id="1.25.10.10">
    <property type="entry name" value="Leucine-rich Repeat Variant"/>
    <property type="match status" value="1"/>
</dbReference>
<proteinExistence type="predicted"/>
<sequence>MHREDLLTKQQVEGVLMRLTEPCTVSLLQYVRRDAPAVLSGCAPEELRTLRDMAKDVACDMYCLWERCDAGKAVEFLGFLSRSLIQAISAQDPVASEAALVLLEGVVDVVDSPLPPPFVEALRWIPRMPSDGNAMAAGAILLRQVAPHVNAHVEVLPDSLEFLIRALPVIPFTAAECVLELTGYAGHHLASALPRFLAAVEQIAPGFPVK</sequence>
<evidence type="ECO:0008006" key="3">
    <source>
        <dbReference type="Google" id="ProtNLM"/>
    </source>
</evidence>